<organism evidence="1">
    <name type="scientific">Candidatus Enterococcus dunnyi</name>
    <dbReference type="NCBI Taxonomy" id="1834192"/>
    <lineage>
        <taxon>Bacteria</taxon>
        <taxon>Bacillati</taxon>
        <taxon>Bacillota</taxon>
        <taxon>Bacilli</taxon>
        <taxon>Lactobacillales</taxon>
        <taxon>Enterococcaceae</taxon>
        <taxon>Enterococcus</taxon>
    </lineage>
</organism>
<reference evidence="1" key="1">
    <citation type="submission" date="2017-05" db="EMBL/GenBank/DDBJ databases">
        <title>The Genome Sequence of Enterococcus sp. 9D6_DIV0238.</title>
        <authorList>
            <consortium name="The Broad Institute Genomics Platform"/>
            <consortium name="The Broad Institute Genomic Center for Infectious Diseases"/>
            <person name="Earl A."/>
            <person name="Manson A."/>
            <person name="Schwartman J."/>
            <person name="Gilmore M."/>
            <person name="Abouelleil A."/>
            <person name="Cao P."/>
            <person name="Chapman S."/>
            <person name="Cusick C."/>
            <person name="Shea T."/>
            <person name="Young S."/>
            <person name="Neafsey D."/>
            <person name="Nusbaum C."/>
            <person name="Birren B."/>
        </authorList>
    </citation>
    <scope>NUCLEOTIDE SEQUENCE [LARGE SCALE GENOMIC DNA]</scope>
    <source>
        <strain evidence="1">9D6_DIV0238</strain>
    </source>
</reference>
<dbReference type="AlphaFoldDB" id="A0A200JE27"/>
<dbReference type="RefSeq" id="WP_087639530.1">
    <property type="nucleotide sequence ID" value="NZ_CP147246.1"/>
</dbReference>
<accession>A0A200JE27</accession>
<protein>
    <submittedName>
        <fullName evidence="1">Uncharacterized protein</fullName>
    </submittedName>
</protein>
<gene>
    <name evidence="1" type="ORF">A5889_000330</name>
    <name evidence="2" type="ORF">A5889_002922</name>
</gene>
<evidence type="ECO:0000313" key="2">
    <source>
        <dbReference type="EMBL" id="WYJ95374.1"/>
    </source>
</evidence>
<proteinExistence type="predicted"/>
<dbReference type="EMBL" id="NIBQ01000001">
    <property type="protein sequence ID" value="OUZ34855.1"/>
    <property type="molecule type" value="Genomic_DNA"/>
</dbReference>
<reference evidence="2" key="3">
    <citation type="submission" date="2024-03" db="EMBL/GenBank/DDBJ databases">
        <title>The Genome Sequence of Enterococcus sp. DIV0238c.</title>
        <authorList>
            <consortium name="The Broad Institute Genomics Platform"/>
            <consortium name="The Broad Institute Microbial Omics Core"/>
            <consortium name="The Broad Institute Genomic Center for Infectious Diseases"/>
            <person name="Earl A."/>
            <person name="Manson A."/>
            <person name="Gilmore M."/>
            <person name="Schwartman J."/>
            <person name="Shea T."/>
            <person name="Abouelleil A."/>
            <person name="Cao P."/>
            <person name="Chapman S."/>
            <person name="Cusick C."/>
            <person name="Young S."/>
            <person name="Neafsey D."/>
            <person name="Nusbaum C."/>
            <person name="Birren B."/>
        </authorList>
    </citation>
    <scope>NUCLEOTIDE SEQUENCE</scope>
    <source>
        <strain evidence="2">9D6_DIV0238</strain>
    </source>
</reference>
<reference evidence="2" key="2">
    <citation type="submission" date="2017-05" db="EMBL/GenBank/DDBJ databases">
        <authorList>
            <consortium name="The Broad Institute Genomics Platform"/>
            <consortium name="The Broad Institute Genomic Center for Infectious Diseases"/>
            <person name="Earl A."/>
            <person name="Manson A."/>
            <person name="Schwartman J."/>
            <person name="Gilmore M."/>
            <person name="Abouelleil A."/>
            <person name="Cao P."/>
            <person name="Chapman S."/>
            <person name="Cusick C."/>
            <person name="Shea T."/>
            <person name="Young S."/>
            <person name="Neafsey D."/>
            <person name="Nusbaum C."/>
            <person name="Birren B."/>
        </authorList>
    </citation>
    <scope>NUCLEOTIDE SEQUENCE</scope>
    <source>
        <strain evidence="2">9D6_DIV0238</strain>
    </source>
</reference>
<dbReference type="EMBL" id="CP147246">
    <property type="protein sequence ID" value="WYJ95374.1"/>
    <property type="molecule type" value="Genomic_DNA"/>
</dbReference>
<evidence type="ECO:0000313" key="3">
    <source>
        <dbReference type="Proteomes" id="UP000196151"/>
    </source>
</evidence>
<name>A0A200JE27_9ENTE</name>
<evidence type="ECO:0000313" key="1">
    <source>
        <dbReference type="EMBL" id="OUZ34855.1"/>
    </source>
</evidence>
<keyword evidence="3" id="KW-1185">Reference proteome</keyword>
<dbReference type="Proteomes" id="UP000196151">
    <property type="component" value="Chromosome"/>
</dbReference>
<sequence>MIKKYFMFVLAIFITGFWSIAAEAETIVVTPNHIIKDQKDYYLDGHTWYNDGSAIDSSTLFLQKKVHLLSLLVQKRRLLTR</sequence>
<dbReference type="OrthoDB" id="2195215at2"/>